<name>A0ABY6Q0G2_9ACTN</name>
<evidence type="ECO:0000313" key="2">
    <source>
        <dbReference type="EMBL" id="UZK58085.1"/>
    </source>
</evidence>
<evidence type="ECO:0000313" key="3">
    <source>
        <dbReference type="Proteomes" id="UP001164963"/>
    </source>
</evidence>
<dbReference type="Proteomes" id="UP001164963">
    <property type="component" value="Chromosome"/>
</dbReference>
<feature type="region of interest" description="Disordered" evidence="1">
    <location>
        <begin position="263"/>
        <end position="282"/>
    </location>
</feature>
<organism evidence="2 3">
    <name type="scientific">Streptomyces drozdowiczii</name>
    <dbReference type="NCBI Taxonomy" id="202862"/>
    <lineage>
        <taxon>Bacteria</taxon>
        <taxon>Bacillati</taxon>
        <taxon>Actinomycetota</taxon>
        <taxon>Actinomycetes</taxon>
        <taxon>Kitasatosporales</taxon>
        <taxon>Streptomycetaceae</taxon>
        <taxon>Streptomyces</taxon>
    </lineage>
</organism>
<sequence>MSLSDPAELDVAFELELGRRAPFTMLGDWVLLSGASSEARALWWALSSHLNVKRNDAEVWPGLATLARLLHLKKPEHVARYLLELEVIEAVTVKRVETGLKRRHRYVIHQTPSAGYAGPRSMGEWYALNRGPRSETDEQRRRRESEFDLWLEAVRKGLKEHCARVAAERTRARRDKERPPPLTAFRAPAIEDFRTPWEGVRSRRRRLPRSEAYPSPRGYGPLREGVRYPLRKGWKKTKVKQTNVNETGMRLRRAAPVTAVGQLTVVEPENRARPSPPSGPSG</sequence>
<dbReference type="EMBL" id="CP098740">
    <property type="protein sequence ID" value="UZK58085.1"/>
    <property type="molecule type" value="Genomic_DNA"/>
</dbReference>
<proteinExistence type="predicted"/>
<reference evidence="2" key="1">
    <citation type="journal article" date="2022" name="Front. Microbiol.">
        <title>Mirubactin C rescues the lethal effect of cell wall biosynthesis mutations in Bacillus subtilis.</title>
        <authorList>
            <person name="Kepplinger B."/>
            <person name="Wen X."/>
            <person name="Tyler A.R."/>
            <person name="Kim B.Y."/>
            <person name="Brown J."/>
            <person name="Banks P."/>
            <person name="Dashti Y."/>
            <person name="Mackenzie E.S."/>
            <person name="Wills C."/>
            <person name="Kawai Y."/>
            <person name="Waldron K.J."/>
            <person name="Allenby N.E.E."/>
            <person name="Wu L.J."/>
            <person name="Hall M.J."/>
            <person name="Errington J."/>
        </authorList>
    </citation>
    <scope>NUCLEOTIDE SEQUENCE</scope>
    <source>
        <strain evidence="2">MDA8-470</strain>
    </source>
</reference>
<accession>A0ABY6Q0G2</accession>
<dbReference type="RefSeq" id="WP_265546619.1">
    <property type="nucleotide sequence ID" value="NZ_CP098740.1"/>
</dbReference>
<protein>
    <submittedName>
        <fullName evidence="2">Uncharacterized protein</fullName>
    </submittedName>
</protein>
<keyword evidence="3" id="KW-1185">Reference proteome</keyword>
<evidence type="ECO:0000256" key="1">
    <source>
        <dbReference type="SAM" id="MobiDB-lite"/>
    </source>
</evidence>
<gene>
    <name evidence="2" type="ORF">NEH16_31975</name>
</gene>